<feature type="chain" id="PRO_5043449795" evidence="1">
    <location>
        <begin position="20"/>
        <end position="154"/>
    </location>
</feature>
<proteinExistence type="predicted"/>
<dbReference type="AlphaFoldDB" id="A0AAV2NJ53"/>
<name>A0AAV2NJ53_9HYME</name>
<keyword evidence="1" id="KW-0732">Signal</keyword>
<keyword evidence="3" id="KW-1185">Reference proteome</keyword>
<evidence type="ECO:0000313" key="3">
    <source>
        <dbReference type="Proteomes" id="UP001497644"/>
    </source>
</evidence>
<accession>A0AAV2NJ53</accession>
<organism evidence="2 3">
    <name type="scientific">Lasius platythorax</name>
    <dbReference type="NCBI Taxonomy" id="488582"/>
    <lineage>
        <taxon>Eukaryota</taxon>
        <taxon>Metazoa</taxon>
        <taxon>Ecdysozoa</taxon>
        <taxon>Arthropoda</taxon>
        <taxon>Hexapoda</taxon>
        <taxon>Insecta</taxon>
        <taxon>Pterygota</taxon>
        <taxon>Neoptera</taxon>
        <taxon>Endopterygota</taxon>
        <taxon>Hymenoptera</taxon>
        <taxon>Apocrita</taxon>
        <taxon>Aculeata</taxon>
        <taxon>Formicoidea</taxon>
        <taxon>Formicidae</taxon>
        <taxon>Formicinae</taxon>
        <taxon>Lasius</taxon>
        <taxon>Lasius</taxon>
    </lineage>
</organism>
<gene>
    <name evidence="2" type="ORF">LPLAT_LOCUS5688</name>
</gene>
<dbReference type="Proteomes" id="UP001497644">
    <property type="component" value="Chromosome 2"/>
</dbReference>
<protein>
    <submittedName>
        <fullName evidence="2">Uncharacterized protein</fullName>
    </submittedName>
</protein>
<reference evidence="2" key="1">
    <citation type="submission" date="2024-04" db="EMBL/GenBank/DDBJ databases">
        <authorList>
            <consortium name="Molecular Ecology Group"/>
        </authorList>
    </citation>
    <scope>NUCLEOTIDE SEQUENCE</scope>
</reference>
<evidence type="ECO:0000313" key="2">
    <source>
        <dbReference type="EMBL" id="CAL1679512.1"/>
    </source>
</evidence>
<dbReference type="EMBL" id="OZ034825">
    <property type="protein sequence ID" value="CAL1679512.1"/>
    <property type="molecule type" value="Genomic_DNA"/>
</dbReference>
<sequence length="154" mass="17721">MYIDKVLLTIAFCATGAWCSDRASTRNARTIDLSSSFLRWPQTSFGNRLSIFLRLWPSQFQLREWTRSGVRSLLRFANFARTGQGPMRIEFRPEDGPRAAETYQRRFGYRGEWLIEQLGNGLGPQDVGLHRLQSVPSTFLTPPVLPFKGSRNFF</sequence>
<feature type="signal peptide" evidence="1">
    <location>
        <begin position="1"/>
        <end position="19"/>
    </location>
</feature>
<evidence type="ECO:0000256" key="1">
    <source>
        <dbReference type="SAM" id="SignalP"/>
    </source>
</evidence>